<dbReference type="Gene3D" id="3.20.170.20">
    <property type="entry name" value="Protein of unknown function DUF952"/>
    <property type="match status" value="1"/>
</dbReference>
<reference evidence="1" key="1">
    <citation type="submission" date="2021-12" db="EMBL/GenBank/DDBJ databases">
        <title>Black yeast isolated from Biological Soil Crust.</title>
        <authorList>
            <person name="Kurbessoian T."/>
        </authorList>
    </citation>
    <scope>NUCLEOTIDE SEQUENCE</scope>
    <source>
        <strain evidence="1">CCFEE 5208</strain>
    </source>
</reference>
<organism evidence="1 2">
    <name type="scientific">Friedmanniomyces endolithicus</name>
    <dbReference type="NCBI Taxonomy" id="329885"/>
    <lineage>
        <taxon>Eukaryota</taxon>
        <taxon>Fungi</taxon>
        <taxon>Dikarya</taxon>
        <taxon>Ascomycota</taxon>
        <taxon>Pezizomycotina</taxon>
        <taxon>Dothideomycetes</taxon>
        <taxon>Dothideomycetidae</taxon>
        <taxon>Mycosphaerellales</taxon>
        <taxon>Teratosphaeriaceae</taxon>
        <taxon>Friedmanniomyces</taxon>
    </lineage>
</organism>
<name>A0AAN6FZ61_9PEZI</name>
<dbReference type="SUPFAM" id="SSF56399">
    <property type="entry name" value="ADP-ribosylation"/>
    <property type="match status" value="1"/>
</dbReference>
<evidence type="ECO:0008006" key="3">
    <source>
        <dbReference type="Google" id="ProtNLM"/>
    </source>
</evidence>
<dbReference type="Pfam" id="PF06108">
    <property type="entry name" value="DUF952"/>
    <property type="match status" value="1"/>
</dbReference>
<protein>
    <recommendedName>
        <fullName evidence="3">DUF952 domain-containing protein</fullName>
    </recommendedName>
</protein>
<evidence type="ECO:0000313" key="1">
    <source>
        <dbReference type="EMBL" id="KAK0327125.1"/>
    </source>
</evidence>
<dbReference type="PANTHER" id="PTHR34129">
    <property type="entry name" value="BLR1139 PROTEIN"/>
    <property type="match status" value="1"/>
</dbReference>
<sequence>MATTASTVRFLYKILSSPPPMPIPRDLTSVDAADGFIHLSTAAQTPGTAARFFGTSSTLWIVRIDREKLEAGQGELRWEESKNHGEFAHLYGADVAASAVVEVLEERRTEGEEWQELLGNLQS</sequence>
<dbReference type="PANTHER" id="PTHR34129:SF1">
    <property type="entry name" value="DUF952 DOMAIN-CONTAINING PROTEIN"/>
    <property type="match status" value="1"/>
</dbReference>
<dbReference type="AlphaFoldDB" id="A0AAN6FZ61"/>
<gene>
    <name evidence="1" type="ORF">LTR82_001887</name>
</gene>
<comment type="caution">
    <text evidence="1">The sequence shown here is derived from an EMBL/GenBank/DDBJ whole genome shotgun (WGS) entry which is preliminary data.</text>
</comment>
<dbReference type="EMBL" id="JASUXU010000003">
    <property type="protein sequence ID" value="KAK0327125.1"/>
    <property type="molecule type" value="Genomic_DNA"/>
</dbReference>
<evidence type="ECO:0000313" key="2">
    <source>
        <dbReference type="Proteomes" id="UP001168146"/>
    </source>
</evidence>
<dbReference type="InterPro" id="IPR009297">
    <property type="entry name" value="DUF952"/>
</dbReference>
<dbReference type="Proteomes" id="UP001168146">
    <property type="component" value="Unassembled WGS sequence"/>
</dbReference>
<proteinExistence type="predicted"/>
<accession>A0AAN6FZ61</accession>